<evidence type="ECO:0000313" key="2">
    <source>
        <dbReference type="WBParaSite" id="PS1159_v2.g11434.t1"/>
    </source>
</evidence>
<sequence>MLTSNTDGNSISIHDVTLEPRVDEVNHNLDAQQAVQEPEVQPPRSEIRFAPTQLPPTCVMVKGDIVTKESAGMK</sequence>
<name>A0AC35EWP4_9BILA</name>
<dbReference type="WBParaSite" id="PS1159_v2.g11434.t1">
    <property type="protein sequence ID" value="PS1159_v2.g11434.t1"/>
    <property type="gene ID" value="PS1159_v2.g11434"/>
</dbReference>
<proteinExistence type="predicted"/>
<organism evidence="1 2">
    <name type="scientific">Panagrolaimus sp. PS1159</name>
    <dbReference type="NCBI Taxonomy" id="55785"/>
    <lineage>
        <taxon>Eukaryota</taxon>
        <taxon>Metazoa</taxon>
        <taxon>Ecdysozoa</taxon>
        <taxon>Nematoda</taxon>
        <taxon>Chromadorea</taxon>
        <taxon>Rhabditida</taxon>
        <taxon>Tylenchina</taxon>
        <taxon>Panagrolaimomorpha</taxon>
        <taxon>Panagrolaimoidea</taxon>
        <taxon>Panagrolaimidae</taxon>
        <taxon>Panagrolaimus</taxon>
    </lineage>
</organism>
<evidence type="ECO:0000313" key="1">
    <source>
        <dbReference type="Proteomes" id="UP000887580"/>
    </source>
</evidence>
<reference evidence="2" key="1">
    <citation type="submission" date="2022-11" db="UniProtKB">
        <authorList>
            <consortium name="WormBaseParasite"/>
        </authorList>
    </citation>
    <scope>IDENTIFICATION</scope>
</reference>
<accession>A0AC35EWP4</accession>
<dbReference type="Proteomes" id="UP000887580">
    <property type="component" value="Unplaced"/>
</dbReference>
<protein>
    <submittedName>
        <fullName evidence="2">Uncharacterized protein</fullName>
    </submittedName>
</protein>